<dbReference type="PANTHER" id="PTHR30461">
    <property type="entry name" value="DNA-INVERTASE FROM LAMBDOID PROPHAGE"/>
    <property type="match status" value="1"/>
</dbReference>
<dbReference type="KEGG" id="bfm:BP422_00425"/>
<dbReference type="InterPro" id="IPR006119">
    <property type="entry name" value="Resolv_N"/>
</dbReference>
<dbReference type="GO" id="GO:0000150">
    <property type="term" value="F:DNA strand exchange activity"/>
    <property type="evidence" value="ECO:0007669"/>
    <property type="project" value="InterPro"/>
</dbReference>
<dbReference type="Gene3D" id="3.90.1750.20">
    <property type="entry name" value="Putative Large Serine Recombinase, Chain B, Domain 2"/>
    <property type="match status" value="1"/>
</dbReference>
<evidence type="ECO:0000259" key="1">
    <source>
        <dbReference type="PROSITE" id="PS51736"/>
    </source>
</evidence>
<sequence length="279" mass="31906">MVLQKTGGIYMKETKVKKWVGYVRISSDSQMENTSISEQVRQIEAFCVSQGWQLAAIFKDEGVSGSTIERDGYQDMLHYIQQPEHEVGGIVVTKSDRIHRQLNHLLDLIEEELEPHGMAFISVTERMDTSTPQGKIFLQMLGGFAEFERATINERTRNGRIATARKNQYAGGGIPYGYRLWNGNIELDKQQASTVKYIFQEYVEGTNPYRIAKLLNNAGIQTKTGKAWTVVQVQNILNNQTYTGFNMYNGQKEQNGIRQKDVFPRIISRQLWNKARQVS</sequence>
<organism evidence="3 4">
    <name type="scientific">Brevibacillus formosus</name>
    <dbReference type="NCBI Taxonomy" id="54913"/>
    <lineage>
        <taxon>Bacteria</taxon>
        <taxon>Bacillati</taxon>
        <taxon>Bacillota</taxon>
        <taxon>Bacilli</taxon>
        <taxon>Bacillales</taxon>
        <taxon>Paenibacillaceae</taxon>
        <taxon>Brevibacillus</taxon>
    </lineage>
</organism>
<dbReference type="SUPFAM" id="SSF53041">
    <property type="entry name" value="Resolvase-like"/>
    <property type="match status" value="1"/>
</dbReference>
<dbReference type="EMBL" id="CP018145">
    <property type="protein sequence ID" value="ASJ52147.1"/>
    <property type="molecule type" value="Genomic_DNA"/>
</dbReference>
<dbReference type="Proteomes" id="UP000197781">
    <property type="component" value="Chromosome"/>
</dbReference>
<feature type="domain" description="Recombinase" evidence="2">
    <location>
        <begin position="175"/>
        <end position="279"/>
    </location>
</feature>
<dbReference type="InterPro" id="IPR038109">
    <property type="entry name" value="DNA_bind_recomb_sf"/>
</dbReference>
<dbReference type="InterPro" id="IPR036162">
    <property type="entry name" value="Resolvase-like_N_sf"/>
</dbReference>
<dbReference type="InterPro" id="IPR050639">
    <property type="entry name" value="SSR_resolvase"/>
</dbReference>
<dbReference type="CDD" id="cd00338">
    <property type="entry name" value="Ser_Recombinase"/>
    <property type="match status" value="1"/>
</dbReference>
<dbReference type="Pfam" id="PF00239">
    <property type="entry name" value="Resolvase"/>
    <property type="match status" value="1"/>
</dbReference>
<proteinExistence type="predicted"/>
<evidence type="ECO:0000259" key="2">
    <source>
        <dbReference type="PROSITE" id="PS51737"/>
    </source>
</evidence>
<accession>A0A220MAY1</accession>
<dbReference type="AlphaFoldDB" id="A0A220MAY1"/>
<gene>
    <name evidence="3" type="ORF">BP422_00425</name>
</gene>
<dbReference type="PROSITE" id="PS51736">
    <property type="entry name" value="RECOMBINASES_3"/>
    <property type="match status" value="1"/>
</dbReference>
<reference evidence="3 4" key="1">
    <citation type="submission" date="2016-11" db="EMBL/GenBank/DDBJ databases">
        <authorList>
            <person name="Jaros S."/>
            <person name="Januszkiewicz K."/>
            <person name="Wedrychowicz H."/>
        </authorList>
    </citation>
    <scope>NUCLEOTIDE SEQUENCE [LARGE SCALE GENOMIC DNA]</scope>
    <source>
        <strain evidence="3 4">NF2</strain>
    </source>
</reference>
<dbReference type="PANTHER" id="PTHR30461:SF23">
    <property type="entry name" value="DNA RECOMBINASE-RELATED"/>
    <property type="match status" value="1"/>
</dbReference>
<feature type="domain" description="Resolvase/invertase-type recombinase catalytic" evidence="1">
    <location>
        <begin position="18"/>
        <end position="167"/>
    </location>
</feature>
<dbReference type="SMART" id="SM00857">
    <property type="entry name" value="Resolvase"/>
    <property type="match status" value="1"/>
</dbReference>
<protein>
    <submittedName>
        <fullName evidence="3">Recombinase family protein</fullName>
    </submittedName>
</protein>
<dbReference type="Gene3D" id="3.40.50.1390">
    <property type="entry name" value="Resolvase, N-terminal catalytic domain"/>
    <property type="match status" value="1"/>
</dbReference>
<dbReference type="GO" id="GO:0003677">
    <property type="term" value="F:DNA binding"/>
    <property type="evidence" value="ECO:0007669"/>
    <property type="project" value="InterPro"/>
</dbReference>
<evidence type="ECO:0000313" key="4">
    <source>
        <dbReference type="Proteomes" id="UP000197781"/>
    </source>
</evidence>
<dbReference type="Pfam" id="PF07508">
    <property type="entry name" value="Recombinase"/>
    <property type="match status" value="1"/>
</dbReference>
<evidence type="ECO:0000313" key="3">
    <source>
        <dbReference type="EMBL" id="ASJ52147.1"/>
    </source>
</evidence>
<dbReference type="PROSITE" id="PS51737">
    <property type="entry name" value="RECOMBINASE_DNA_BIND"/>
    <property type="match status" value="1"/>
</dbReference>
<name>A0A220MAY1_9BACL</name>
<dbReference type="InterPro" id="IPR011109">
    <property type="entry name" value="DNA_bind_recombinase_dom"/>
</dbReference>